<reference evidence="4 5" key="1">
    <citation type="journal article" date="2019" name="Int. J. Syst. Evol. Microbiol.">
        <title>The Global Catalogue of Microorganisms (GCM) 10K type strain sequencing project: providing services to taxonomists for standard genome sequencing and annotation.</title>
        <authorList>
            <consortium name="The Broad Institute Genomics Platform"/>
            <consortium name="The Broad Institute Genome Sequencing Center for Infectious Disease"/>
            <person name="Wu L."/>
            <person name="Ma J."/>
        </authorList>
    </citation>
    <scope>NUCLEOTIDE SEQUENCE [LARGE SCALE GENOMIC DNA]</scope>
    <source>
        <strain evidence="4 5">JCM 14942</strain>
    </source>
</reference>
<name>A0ABN1ZYZ7_9ACTN</name>
<dbReference type="InterPro" id="IPR050832">
    <property type="entry name" value="Bact_Acetyltransf"/>
</dbReference>
<keyword evidence="1" id="KW-0808">Transferase</keyword>
<dbReference type="Pfam" id="PF00583">
    <property type="entry name" value="Acetyltransf_1"/>
    <property type="match status" value="2"/>
</dbReference>
<evidence type="ECO:0000259" key="3">
    <source>
        <dbReference type="PROSITE" id="PS51186"/>
    </source>
</evidence>
<organism evidence="4 5">
    <name type="scientific">Nocardioides humi</name>
    <dbReference type="NCBI Taxonomy" id="449461"/>
    <lineage>
        <taxon>Bacteria</taxon>
        <taxon>Bacillati</taxon>
        <taxon>Actinomycetota</taxon>
        <taxon>Actinomycetes</taxon>
        <taxon>Propionibacteriales</taxon>
        <taxon>Nocardioidaceae</taxon>
        <taxon>Nocardioides</taxon>
    </lineage>
</organism>
<feature type="domain" description="N-acetyltransferase" evidence="3">
    <location>
        <begin position="10"/>
        <end position="156"/>
    </location>
</feature>
<protein>
    <submittedName>
        <fullName evidence="4">GNAT family N-acetyltransferase</fullName>
    </submittedName>
</protein>
<keyword evidence="2" id="KW-0012">Acyltransferase</keyword>
<dbReference type="InterPro" id="IPR000182">
    <property type="entry name" value="GNAT_dom"/>
</dbReference>
<evidence type="ECO:0000313" key="4">
    <source>
        <dbReference type="EMBL" id="GAA1507797.1"/>
    </source>
</evidence>
<dbReference type="CDD" id="cd04301">
    <property type="entry name" value="NAT_SF"/>
    <property type="match status" value="2"/>
</dbReference>
<dbReference type="Gene3D" id="3.40.630.30">
    <property type="match status" value="1"/>
</dbReference>
<dbReference type="PANTHER" id="PTHR43877">
    <property type="entry name" value="AMINOALKYLPHOSPHONATE N-ACETYLTRANSFERASE-RELATED-RELATED"/>
    <property type="match status" value="1"/>
</dbReference>
<keyword evidence="5" id="KW-1185">Reference proteome</keyword>
<dbReference type="SUPFAM" id="SSF55729">
    <property type="entry name" value="Acyl-CoA N-acyltransferases (Nat)"/>
    <property type="match status" value="2"/>
</dbReference>
<sequence length="310" mass="33512">MSAFSLPAGLATRPLALADAAAVADLIAEQERYDAGSAEIEEADLLADWQRPSYDLGASSVGILDGDRIVGYVEHLGEERYDAAVLPAYRGRGIGTWLAHWVQDLARRRGIAVLGMPVVEGSAGDRLLTALGYHVRWTSWVLRLPEGARIEERPLPPAYVLRPATPADHEQVWTVTEDAFLEWSARERATLADFGAQVWGRPGFEPWHLQVVTAPDGRVVGVAHVWNSTANDATETYVSRLAVVPEQRGRGLAQALLVAAFAAGRERGATSSSLSTDSRTGALGLYERVGMRPDSTWLHRAVALTGPTDG</sequence>
<dbReference type="RefSeq" id="WP_344111303.1">
    <property type="nucleotide sequence ID" value="NZ_BAAAOR010000007.1"/>
</dbReference>
<accession>A0ABN1ZYZ7</accession>
<dbReference type="PANTHER" id="PTHR43877:SF2">
    <property type="entry name" value="AMINOALKYLPHOSPHONATE N-ACETYLTRANSFERASE-RELATED"/>
    <property type="match status" value="1"/>
</dbReference>
<dbReference type="InterPro" id="IPR016181">
    <property type="entry name" value="Acyl_CoA_acyltransferase"/>
</dbReference>
<gene>
    <name evidence="4" type="ORF">GCM10009788_09790</name>
</gene>
<evidence type="ECO:0000256" key="2">
    <source>
        <dbReference type="ARBA" id="ARBA00023315"/>
    </source>
</evidence>
<evidence type="ECO:0000256" key="1">
    <source>
        <dbReference type="ARBA" id="ARBA00022679"/>
    </source>
</evidence>
<comment type="caution">
    <text evidence="4">The sequence shown here is derived from an EMBL/GenBank/DDBJ whole genome shotgun (WGS) entry which is preliminary data.</text>
</comment>
<dbReference type="PROSITE" id="PS51186">
    <property type="entry name" value="GNAT"/>
    <property type="match status" value="2"/>
</dbReference>
<evidence type="ECO:0000313" key="5">
    <source>
        <dbReference type="Proteomes" id="UP001500842"/>
    </source>
</evidence>
<proteinExistence type="predicted"/>
<dbReference type="Proteomes" id="UP001500842">
    <property type="component" value="Unassembled WGS sequence"/>
</dbReference>
<dbReference type="EMBL" id="BAAAOR010000007">
    <property type="protein sequence ID" value="GAA1507797.1"/>
    <property type="molecule type" value="Genomic_DNA"/>
</dbReference>
<feature type="domain" description="N-acetyltransferase" evidence="3">
    <location>
        <begin position="159"/>
        <end position="309"/>
    </location>
</feature>